<proteinExistence type="predicted"/>
<protein>
    <submittedName>
        <fullName evidence="4">Prolyl oligopeptidase family serine peptidase</fullName>
    </submittedName>
</protein>
<reference evidence="4 5" key="1">
    <citation type="submission" date="2019-11" db="EMBL/GenBank/DDBJ databases">
        <title>Type strains purchased from KCTC, JCM and DSMZ.</title>
        <authorList>
            <person name="Lu H."/>
        </authorList>
    </citation>
    <scope>NUCLEOTIDE SEQUENCE [LARGE SCALE GENOMIC DNA]</scope>
    <source>
        <strain evidence="4 5">JCM 31587</strain>
    </source>
</reference>
<feature type="chain" id="PRO_5027007297" evidence="2">
    <location>
        <begin position="22"/>
        <end position="671"/>
    </location>
</feature>
<evidence type="ECO:0000313" key="4">
    <source>
        <dbReference type="EMBL" id="MTW11694.1"/>
    </source>
</evidence>
<organism evidence="4 5">
    <name type="scientific">Massilia eburnea</name>
    <dbReference type="NCBI Taxonomy" id="1776165"/>
    <lineage>
        <taxon>Bacteria</taxon>
        <taxon>Pseudomonadati</taxon>
        <taxon>Pseudomonadota</taxon>
        <taxon>Betaproteobacteria</taxon>
        <taxon>Burkholderiales</taxon>
        <taxon>Oxalobacteraceae</taxon>
        <taxon>Telluria group</taxon>
        <taxon>Massilia</taxon>
    </lineage>
</organism>
<name>A0A6L6QI06_9BURK</name>
<keyword evidence="1" id="KW-0378">Hydrolase</keyword>
<sequence>MPINKVSGMLLTALFMLSAFGAETQQDSPAKPQPAPVSAYFANPDFVQAALSPSGKYLAAIVSHETEHDRLIVIDLETLKSNVAAHFALDDVSQFQWVNDERLVLAAGNKNIPEGAIQAESGLFAVNRDGSKPIQLAARGRIARGKLPLNTYLLKQTGAQDSDFIYIENRNFDKEDGRFTGTVDLKKLNVVTGLAEWANIPKADPTGWVLDQHGEPRIALTRNQGNTIPYLQREPGKWEILVATGPDNKPWAVRPLTFASDNLLYVTSPLDDKAMVRALDLATMKLGEPLIELDGYDFDGELFIRDGKLAGMRYSTEGDGNMWFDAELKATQADIDKLLPNTVNLLMLAKKANSNNVLVYSYSDRHPPAYYAYRRNSHQLVKVGQQFPEIDPAKQASQKMVAYSARDGMRIPALLTLPPTQATTKAPMVVLVHGGPYVRGSKWGWNSESQFLASRGYVVLEPFFRGTTGFGAKHFEAGWKQWGLKMQDDLADGARWAVENGYADRRRICIAGGSYGGYAALMGILNDPDLFQCAVDFAGVTDFELFYNGHWLYTSDMTAEAKEYGLPVLVGNLEKDAAQLKATSPLEQVERIRRPILMGHGDADHRVPILHSKRFLREVRVHNRKVEFAEYDDEGHGLKLAKNRIDFWTRVERFLDRNIGKDSPKQLPYNE</sequence>
<evidence type="ECO:0000256" key="2">
    <source>
        <dbReference type="SAM" id="SignalP"/>
    </source>
</evidence>
<dbReference type="InterPro" id="IPR001375">
    <property type="entry name" value="Peptidase_S9_cat"/>
</dbReference>
<keyword evidence="2" id="KW-0732">Signal</keyword>
<dbReference type="PANTHER" id="PTHR42776">
    <property type="entry name" value="SERINE PEPTIDASE S9 FAMILY MEMBER"/>
    <property type="match status" value="1"/>
</dbReference>
<evidence type="ECO:0000259" key="3">
    <source>
        <dbReference type="Pfam" id="PF00326"/>
    </source>
</evidence>
<accession>A0A6L6QI06</accession>
<comment type="caution">
    <text evidence="4">The sequence shown here is derived from an EMBL/GenBank/DDBJ whole genome shotgun (WGS) entry which is preliminary data.</text>
</comment>
<dbReference type="PANTHER" id="PTHR42776:SF27">
    <property type="entry name" value="DIPEPTIDYL PEPTIDASE FAMILY MEMBER 6"/>
    <property type="match status" value="1"/>
</dbReference>
<dbReference type="InterPro" id="IPR029058">
    <property type="entry name" value="AB_hydrolase_fold"/>
</dbReference>
<dbReference type="EMBL" id="WNKX01000009">
    <property type="protein sequence ID" value="MTW11694.1"/>
    <property type="molecule type" value="Genomic_DNA"/>
</dbReference>
<dbReference type="SUPFAM" id="SSF53474">
    <property type="entry name" value="alpha/beta-Hydrolases"/>
    <property type="match status" value="1"/>
</dbReference>
<evidence type="ECO:0000313" key="5">
    <source>
        <dbReference type="Proteomes" id="UP000472320"/>
    </source>
</evidence>
<feature type="signal peptide" evidence="2">
    <location>
        <begin position="1"/>
        <end position="21"/>
    </location>
</feature>
<dbReference type="RefSeq" id="WP_155454647.1">
    <property type="nucleotide sequence ID" value="NZ_WNKX01000009.1"/>
</dbReference>
<dbReference type="AlphaFoldDB" id="A0A6L6QI06"/>
<gene>
    <name evidence="4" type="ORF">GM658_13900</name>
</gene>
<dbReference type="GO" id="GO:0006508">
    <property type="term" value="P:proteolysis"/>
    <property type="evidence" value="ECO:0007669"/>
    <property type="project" value="InterPro"/>
</dbReference>
<evidence type="ECO:0000256" key="1">
    <source>
        <dbReference type="ARBA" id="ARBA00022801"/>
    </source>
</evidence>
<dbReference type="Gene3D" id="3.40.50.1820">
    <property type="entry name" value="alpha/beta hydrolase"/>
    <property type="match status" value="1"/>
</dbReference>
<dbReference type="SUPFAM" id="SSF82171">
    <property type="entry name" value="DPP6 N-terminal domain-like"/>
    <property type="match status" value="1"/>
</dbReference>
<dbReference type="OrthoDB" id="4269629at2"/>
<dbReference type="Pfam" id="PF00326">
    <property type="entry name" value="Peptidase_S9"/>
    <property type="match status" value="1"/>
</dbReference>
<keyword evidence="5" id="KW-1185">Reference proteome</keyword>
<dbReference type="GO" id="GO:0004252">
    <property type="term" value="F:serine-type endopeptidase activity"/>
    <property type="evidence" value="ECO:0007669"/>
    <property type="project" value="TreeGrafter"/>
</dbReference>
<dbReference type="Proteomes" id="UP000472320">
    <property type="component" value="Unassembled WGS sequence"/>
</dbReference>
<feature type="domain" description="Peptidase S9 prolyl oligopeptidase catalytic" evidence="3">
    <location>
        <begin position="446"/>
        <end position="661"/>
    </location>
</feature>